<evidence type="ECO:0000256" key="2">
    <source>
        <dbReference type="ARBA" id="ARBA00008170"/>
    </source>
</evidence>
<evidence type="ECO:0000313" key="12">
    <source>
        <dbReference type="Proteomes" id="UP000193411"/>
    </source>
</evidence>
<keyword evidence="4 9" id="KW-0812">Transmembrane</keyword>
<dbReference type="STRING" id="765915.A0A1Y2HDN2"/>
<feature type="transmembrane region" description="Helical" evidence="9">
    <location>
        <begin position="515"/>
        <end position="537"/>
    </location>
</feature>
<dbReference type="InterPro" id="IPR004837">
    <property type="entry name" value="NaCa_Exmemb"/>
</dbReference>
<feature type="transmembrane region" description="Helical" evidence="9">
    <location>
        <begin position="480"/>
        <end position="503"/>
    </location>
</feature>
<feature type="domain" description="Sodium/calcium exchanger membrane region" evidence="10">
    <location>
        <begin position="370"/>
        <end position="528"/>
    </location>
</feature>
<feature type="region of interest" description="Disordered" evidence="8">
    <location>
        <begin position="311"/>
        <end position="360"/>
    </location>
</feature>
<evidence type="ECO:0000256" key="6">
    <source>
        <dbReference type="ARBA" id="ARBA00023065"/>
    </source>
</evidence>
<comment type="subcellular location">
    <subcellularLocation>
        <location evidence="1">Endomembrane system</location>
        <topology evidence="1">Multi-pass membrane protein</topology>
    </subcellularLocation>
</comment>
<feature type="compositionally biased region" description="Low complexity" evidence="8">
    <location>
        <begin position="246"/>
        <end position="255"/>
    </location>
</feature>
<dbReference type="InterPro" id="IPR044880">
    <property type="entry name" value="NCX_ion-bd_dom_sf"/>
</dbReference>
<reference evidence="11 12" key="1">
    <citation type="submission" date="2016-07" db="EMBL/GenBank/DDBJ databases">
        <title>Pervasive Adenine N6-methylation of Active Genes in Fungi.</title>
        <authorList>
            <consortium name="DOE Joint Genome Institute"/>
            <person name="Mondo S.J."/>
            <person name="Dannebaum R.O."/>
            <person name="Kuo R.C."/>
            <person name="Labutti K."/>
            <person name="Haridas S."/>
            <person name="Kuo A."/>
            <person name="Salamov A."/>
            <person name="Ahrendt S.R."/>
            <person name="Lipzen A."/>
            <person name="Sullivan W."/>
            <person name="Andreopoulos W.B."/>
            <person name="Clum A."/>
            <person name="Lindquist E."/>
            <person name="Daum C."/>
            <person name="Ramamoorthy G.K."/>
            <person name="Gryganskyi A."/>
            <person name="Culley D."/>
            <person name="Magnuson J.K."/>
            <person name="James T.Y."/>
            <person name="O'Malley M.A."/>
            <person name="Stajich J.E."/>
            <person name="Spatafora J.W."/>
            <person name="Visel A."/>
            <person name="Grigoriev I.V."/>
        </authorList>
    </citation>
    <scope>NUCLEOTIDE SEQUENCE [LARGE SCALE GENOMIC DNA]</scope>
    <source>
        <strain evidence="11 12">PL171</strain>
    </source>
</reference>
<feature type="transmembrane region" description="Helical" evidence="9">
    <location>
        <begin position="409"/>
        <end position="429"/>
    </location>
</feature>
<evidence type="ECO:0000256" key="3">
    <source>
        <dbReference type="ARBA" id="ARBA00022448"/>
    </source>
</evidence>
<dbReference type="Pfam" id="PF01699">
    <property type="entry name" value="Na_Ca_ex"/>
    <property type="match status" value="1"/>
</dbReference>
<evidence type="ECO:0000256" key="7">
    <source>
        <dbReference type="ARBA" id="ARBA00023136"/>
    </source>
</evidence>
<protein>
    <recommendedName>
        <fullName evidence="10">Sodium/calcium exchanger membrane region domain-containing protein</fullName>
    </recommendedName>
</protein>
<feature type="region of interest" description="Disordered" evidence="8">
    <location>
        <begin position="236"/>
        <end position="290"/>
    </location>
</feature>
<dbReference type="PANTHER" id="PTHR31503">
    <property type="entry name" value="VACUOLAR CALCIUM ION TRANSPORTER"/>
    <property type="match status" value="1"/>
</dbReference>
<evidence type="ECO:0000256" key="9">
    <source>
        <dbReference type="SAM" id="Phobius"/>
    </source>
</evidence>
<dbReference type="PANTHER" id="PTHR31503:SF10">
    <property type="entry name" value="VNX1 PROTEIN"/>
    <property type="match status" value="1"/>
</dbReference>
<dbReference type="GO" id="GO:0006874">
    <property type="term" value="P:intracellular calcium ion homeostasis"/>
    <property type="evidence" value="ECO:0007669"/>
    <property type="project" value="TreeGrafter"/>
</dbReference>
<dbReference type="Gene3D" id="1.20.1420.30">
    <property type="entry name" value="NCX, central ion-binding region"/>
    <property type="match status" value="1"/>
</dbReference>
<dbReference type="Proteomes" id="UP000193411">
    <property type="component" value="Unassembled WGS sequence"/>
</dbReference>
<keyword evidence="3" id="KW-0813">Transport</keyword>
<keyword evidence="12" id="KW-1185">Reference proteome</keyword>
<feature type="transmembrane region" description="Helical" evidence="9">
    <location>
        <begin position="133"/>
        <end position="154"/>
    </location>
</feature>
<gene>
    <name evidence="11" type="ORF">BCR44DRAFT_1442924</name>
</gene>
<dbReference type="GO" id="GO:0005774">
    <property type="term" value="C:vacuolar membrane"/>
    <property type="evidence" value="ECO:0007669"/>
    <property type="project" value="UniProtKB-ARBA"/>
</dbReference>
<dbReference type="InterPro" id="IPR004713">
    <property type="entry name" value="CaH_exchang"/>
</dbReference>
<comment type="similarity">
    <text evidence="2">Belongs to the Ca(2+):cation antiporter (CaCA) (TC 2.A.19) family.</text>
</comment>
<feature type="transmembrane region" description="Helical" evidence="9">
    <location>
        <begin position="75"/>
        <end position="95"/>
    </location>
</feature>
<feature type="compositionally biased region" description="Low complexity" evidence="8">
    <location>
        <begin position="316"/>
        <end position="334"/>
    </location>
</feature>
<keyword evidence="7 9" id="KW-0472">Membrane</keyword>
<evidence type="ECO:0000256" key="1">
    <source>
        <dbReference type="ARBA" id="ARBA00004127"/>
    </source>
</evidence>
<sequence>MGVVYIPMAKATKRVWVGMWTDPLALVEAGRPLIGGFSSDEDEQGNSARQHQPAMVRGEVVLCIARAGGLRYLKYTWHGTNVMFVNLIPFVLWVVAEGYVLAPPLSLCLLATIPLSYFIGMAVASISAQSSPAVGAVLNATFGSIIEITLYSLALHNGKHELVEGAMRFNAKSAGVSNTMLIMTLIGGFTPTCSTKSLAVYVFIQSCCSYRAQDKADNLAAFTRVDYHKKHIYHAPTPVSAPPSAPVSHSVPTSTGTVHRLPSTPPNQQHHHHHNPAQHHGQNPHSVLMPASFMPPGSYASLATPGSPTMTLSLPAAAMSHSTSTATNSRSHPMTPRRPRPRMSPMTTTSTMATVGGRWPRSPEWSRGTSMFVLISCTITFALIAELLVDTIEAVLHSVPWIPEKFLGVTLVALVPSLTEFVNAAAFALQGNISLSLEIGSAYAVQVALIQIPALVWYSVISEYLGIVPKGGLGGGSRMLALIFPSWDFVCVFLSVFLLSYVYMEGNSNYFKGAILTAAYTVLIAAFYFASILPVHAPLSQSFVKFSAFSPALSSSTAFHRLDEL</sequence>
<name>A0A1Y2HDN2_9FUNG</name>
<evidence type="ECO:0000256" key="8">
    <source>
        <dbReference type="SAM" id="MobiDB-lite"/>
    </source>
</evidence>
<organism evidence="11 12">
    <name type="scientific">Catenaria anguillulae PL171</name>
    <dbReference type="NCBI Taxonomy" id="765915"/>
    <lineage>
        <taxon>Eukaryota</taxon>
        <taxon>Fungi</taxon>
        <taxon>Fungi incertae sedis</taxon>
        <taxon>Blastocladiomycota</taxon>
        <taxon>Blastocladiomycetes</taxon>
        <taxon>Blastocladiales</taxon>
        <taxon>Catenariaceae</taxon>
        <taxon>Catenaria</taxon>
    </lineage>
</organism>
<evidence type="ECO:0000256" key="5">
    <source>
        <dbReference type="ARBA" id="ARBA00022989"/>
    </source>
</evidence>
<comment type="caution">
    <text evidence="11">The sequence shown here is derived from an EMBL/GenBank/DDBJ whole genome shotgun (WGS) entry which is preliminary data.</text>
</comment>
<dbReference type="GO" id="GO:0015369">
    <property type="term" value="F:calcium:proton antiporter activity"/>
    <property type="evidence" value="ECO:0007669"/>
    <property type="project" value="TreeGrafter"/>
</dbReference>
<dbReference type="AlphaFoldDB" id="A0A1Y2HDN2"/>
<dbReference type="GO" id="GO:0012505">
    <property type="term" value="C:endomembrane system"/>
    <property type="evidence" value="ECO:0007669"/>
    <property type="project" value="UniProtKB-SubCell"/>
</dbReference>
<evidence type="ECO:0000256" key="4">
    <source>
        <dbReference type="ARBA" id="ARBA00022692"/>
    </source>
</evidence>
<feature type="transmembrane region" description="Helical" evidence="9">
    <location>
        <begin position="371"/>
        <end position="389"/>
    </location>
</feature>
<evidence type="ECO:0000313" key="11">
    <source>
        <dbReference type="EMBL" id="ORZ31182.1"/>
    </source>
</evidence>
<keyword evidence="6" id="KW-0406">Ion transport</keyword>
<accession>A0A1Y2HDN2</accession>
<evidence type="ECO:0000259" key="10">
    <source>
        <dbReference type="Pfam" id="PF01699"/>
    </source>
</evidence>
<proteinExistence type="inferred from homology"/>
<feature type="transmembrane region" description="Helical" evidence="9">
    <location>
        <begin position="107"/>
        <end position="127"/>
    </location>
</feature>
<dbReference type="EMBL" id="MCFL01000065">
    <property type="protein sequence ID" value="ORZ31182.1"/>
    <property type="molecule type" value="Genomic_DNA"/>
</dbReference>
<keyword evidence="5 9" id="KW-1133">Transmembrane helix</keyword>
<feature type="transmembrane region" description="Helical" evidence="9">
    <location>
        <begin position="441"/>
        <end position="460"/>
    </location>
</feature>
<feature type="compositionally biased region" description="Low complexity" evidence="8">
    <location>
        <begin position="343"/>
        <end position="352"/>
    </location>
</feature>
<dbReference type="OrthoDB" id="16982at2759"/>